<feature type="chain" id="PRO_5002045117" evidence="1">
    <location>
        <begin position="23"/>
        <end position="54"/>
    </location>
</feature>
<feature type="signal peptide" evidence="1">
    <location>
        <begin position="1"/>
        <end position="22"/>
    </location>
</feature>
<dbReference type="EMBL" id="GBRH01260887">
    <property type="protein sequence ID" value="JAD37008.1"/>
    <property type="molecule type" value="Transcribed_RNA"/>
</dbReference>
<proteinExistence type="predicted"/>
<keyword evidence="1" id="KW-0732">Signal</keyword>
<sequence length="54" mass="5814">MISWYNCDVLVVLLLPCSAAAAAADLSSSRRAPKSCWSSWTSFICSMSSCTSFT</sequence>
<name>A0A0A8ZH34_ARUDO</name>
<dbReference type="AlphaFoldDB" id="A0A0A8ZH34"/>
<evidence type="ECO:0000313" key="2">
    <source>
        <dbReference type="EMBL" id="JAD37008.1"/>
    </source>
</evidence>
<reference evidence="2" key="1">
    <citation type="submission" date="2014-09" db="EMBL/GenBank/DDBJ databases">
        <authorList>
            <person name="Magalhaes I.L.F."/>
            <person name="Oliveira U."/>
            <person name="Santos F.R."/>
            <person name="Vidigal T.H.D.A."/>
            <person name="Brescovit A.D."/>
            <person name="Santos A.J."/>
        </authorList>
    </citation>
    <scope>NUCLEOTIDE SEQUENCE</scope>
    <source>
        <tissue evidence="2">Shoot tissue taken approximately 20 cm above the soil surface</tissue>
    </source>
</reference>
<accession>A0A0A8ZH34</accession>
<reference evidence="2" key="2">
    <citation type="journal article" date="2015" name="Data Brief">
        <title>Shoot transcriptome of the giant reed, Arundo donax.</title>
        <authorList>
            <person name="Barrero R.A."/>
            <person name="Guerrero F.D."/>
            <person name="Moolhuijzen P."/>
            <person name="Goolsby J.A."/>
            <person name="Tidwell J."/>
            <person name="Bellgard S.E."/>
            <person name="Bellgard M.I."/>
        </authorList>
    </citation>
    <scope>NUCLEOTIDE SEQUENCE</scope>
    <source>
        <tissue evidence="2">Shoot tissue taken approximately 20 cm above the soil surface</tissue>
    </source>
</reference>
<organism evidence="2">
    <name type="scientific">Arundo donax</name>
    <name type="common">Giant reed</name>
    <name type="synonym">Donax arundinaceus</name>
    <dbReference type="NCBI Taxonomy" id="35708"/>
    <lineage>
        <taxon>Eukaryota</taxon>
        <taxon>Viridiplantae</taxon>
        <taxon>Streptophyta</taxon>
        <taxon>Embryophyta</taxon>
        <taxon>Tracheophyta</taxon>
        <taxon>Spermatophyta</taxon>
        <taxon>Magnoliopsida</taxon>
        <taxon>Liliopsida</taxon>
        <taxon>Poales</taxon>
        <taxon>Poaceae</taxon>
        <taxon>PACMAD clade</taxon>
        <taxon>Arundinoideae</taxon>
        <taxon>Arundineae</taxon>
        <taxon>Arundo</taxon>
    </lineage>
</organism>
<evidence type="ECO:0000256" key="1">
    <source>
        <dbReference type="SAM" id="SignalP"/>
    </source>
</evidence>
<protein>
    <submittedName>
        <fullName evidence="2">Uncharacterized protein</fullName>
    </submittedName>
</protein>